<sequence>MIDHRRRLLSRAALAEEGRITLRRDPDRAWPGDHSRLCALANDGDLLFLGEEPGPLPGGACAAWRITAQGRAALGESPSARP</sequence>
<reference evidence="2" key="2">
    <citation type="submission" date="2015-01" db="EMBL/GenBank/DDBJ databases">
        <title>Complete genome sequence of Methylobacterium aquaticum strain 22A.</title>
        <authorList>
            <person name="Tani A."/>
            <person name="Ogura Y."/>
            <person name="Hayashi T."/>
        </authorList>
    </citation>
    <scope>NUCLEOTIDE SEQUENCE [LARGE SCALE GENOMIC DNA]</scope>
    <source>
        <strain evidence="2">MA-22A</strain>
    </source>
</reference>
<evidence type="ECO:0000313" key="1">
    <source>
        <dbReference type="EMBL" id="BAQ43557.1"/>
    </source>
</evidence>
<dbReference type="STRING" id="270351.Maq22A_c00205"/>
<accession>A0A0C6F9U0</accession>
<dbReference type="KEGG" id="maqu:Maq22A_c00205"/>
<proteinExistence type="predicted"/>
<dbReference type="EMBL" id="AP014704">
    <property type="protein sequence ID" value="BAQ43557.1"/>
    <property type="molecule type" value="Genomic_DNA"/>
</dbReference>
<reference evidence="1 2" key="1">
    <citation type="journal article" date="2015" name="Genome Announc.">
        <title>Complete Genome Sequence of Methylobacterium aquaticum Strain 22A, Isolated from Racomitrium japonicum Moss.</title>
        <authorList>
            <person name="Tani A."/>
            <person name="Ogura Y."/>
            <person name="Hayashi T."/>
            <person name="Kimbara K."/>
        </authorList>
    </citation>
    <scope>NUCLEOTIDE SEQUENCE [LARGE SCALE GENOMIC DNA]</scope>
    <source>
        <strain evidence="1 2">MA-22A</strain>
    </source>
</reference>
<gene>
    <name evidence="1" type="ORF">Maq22A_c00205</name>
</gene>
<name>A0A0C6F9U0_9HYPH</name>
<organism evidence="1 2">
    <name type="scientific">Methylobacterium aquaticum</name>
    <dbReference type="NCBI Taxonomy" id="270351"/>
    <lineage>
        <taxon>Bacteria</taxon>
        <taxon>Pseudomonadati</taxon>
        <taxon>Pseudomonadota</taxon>
        <taxon>Alphaproteobacteria</taxon>
        <taxon>Hyphomicrobiales</taxon>
        <taxon>Methylobacteriaceae</taxon>
        <taxon>Methylobacterium</taxon>
    </lineage>
</organism>
<dbReference type="RefSeq" id="WP_060845220.1">
    <property type="nucleotide sequence ID" value="NZ_AP014704.1"/>
</dbReference>
<protein>
    <submittedName>
        <fullName evidence="1">Uncharacterized protein</fullName>
    </submittedName>
</protein>
<dbReference type="AlphaFoldDB" id="A0A0C6F9U0"/>
<dbReference type="Proteomes" id="UP000061432">
    <property type="component" value="Chromosome"/>
</dbReference>
<dbReference type="PATRIC" id="fig|270351.10.peg.38"/>
<evidence type="ECO:0000313" key="2">
    <source>
        <dbReference type="Proteomes" id="UP000061432"/>
    </source>
</evidence>